<dbReference type="RefSeq" id="WP_145873513.1">
    <property type="nucleotide sequence ID" value="NZ_CP046904.1"/>
</dbReference>
<proteinExistence type="predicted"/>
<dbReference type="EMBL" id="VLKW01000002">
    <property type="protein sequence ID" value="TWI49855.1"/>
    <property type="molecule type" value="Genomic_DNA"/>
</dbReference>
<sequence length="461" mass="50162">MPDGSRLSPSPALRADPLADATIERIFASAETGDDGHGFPAAAIGIVNREIRTWQTNGMLAGWRAAPDVPAPIAAALEDFVRQAHGLPAWADAARIARAEEQFMDISLLSCTLLFCASLPECYLMPDLAGVLHVAGQLEAHTDYRVRSTAAMIFPVMLHGGLTDAEGGGVAQVLKVRLIHATIRHLILRGSPEHALESGPVPPLPASGGGLHHTLYEHGWDVARHGLPCNQQELAYTLLTFSYVFLRGLRTLGLALPRADEEAYLHAWNVVGHVLGIESAQMAHTYEQAGILFAELQTAGARQSFDPDRRPELAASLMAAMENEIPLPLVRTFPVQLTRYLCGKKTAQALGLARRVNLPARALFIACLGIVLGFDAAVRVFLPQFSISRMLTRVLGYRFMARILMDQTRPLKLPDVLLNDVNAALHRWQTDPRQPGWVNKVEAKLAGRSKPGSDKPGRGKQ</sequence>
<evidence type="ECO:0000256" key="1">
    <source>
        <dbReference type="SAM" id="Phobius"/>
    </source>
</evidence>
<keyword evidence="6" id="KW-1185">Reference proteome</keyword>
<accession>A0A562PZJ2</accession>
<dbReference type="GO" id="GO:0016491">
    <property type="term" value="F:oxidoreductase activity"/>
    <property type="evidence" value="ECO:0007669"/>
    <property type="project" value="InterPro"/>
</dbReference>
<evidence type="ECO:0000313" key="3">
    <source>
        <dbReference type="EMBL" id="QGZ38581.1"/>
    </source>
</evidence>
<reference evidence="3 6" key="3">
    <citation type="submission" date="2019-12" db="EMBL/GenBank/DDBJ databases">
        <title>Draft Genome Sequences of Six Type Strains of the Genus Massilia.</title>
        <authorList>
            <person name="Miess H."/>
            <person name="Frediansyah A."/>
            <person name="Goeker M."/>
            <person name="Gross H."/>
        </authorList>
    </citation>
    <scope>NUCLEOTIDE SEQUENCE [LARGE SCALE GENOMIC DNA]</scope>
    <source>
        <strain evidence="3 6">DSM 26639</strain>
    </source>
</reference>
<reference evidence="4 5" key="1">
    <citation type="journal article" date="2015" name="Stand. Genomic Sci.">
        <title>Genomic Encyclopedia of Bacterial and Archaeal Type Strains, Phase III: the genomes of soil and plant-associated and newly described type strains.</title>
        <authorList>
            <person name="Whitman W.B."/>
            <person name="Woyke T."/>
            <person name="Klenk H.P."/>
            <person name="Zhou Y."/>
            <person name="Lilburn T.G."/>
            <person name="Beck B.J."/>
            <person name="De Vos P."/>
            <person name="Vandamme P."/>
            <person name="Eisen J.A."/>
            <person name="Garrity G."/>
            <person name="Hugenholtz P."/>
            <person name="Kyrpides N.C."/>
        </authorList>
    </citation>
    <scope>NUCLEOTIDE SEQUENCE [LARGE SCALE GENOMIC DNA]</scope>
    <source>
        <strain evidence="4 5">CGMCC 1.10685</strain>
    </source>
</reference>
<keyword evidence="1" id="KW-0472">Membrane</keyword>
<keyword evidence="1" id="KW-0812">Transmembrane</keyword>
<dbReference type="Proteomes" id="UP000315112">
    <property type="component" value="Unassembled WGS sequence"/>
</dbReference>
<feature type="domain" description="ER-bound oxygenase mpaB/mpaB'/Rubber oxygenase catalytic" evidence="2">
    <location>
        <begin position="142"/>
        <end position="354"/>
    </location>
</feature>
<feature type="transmembrane region" description="Helical" evidence="1">
    <location>
        <begin position="362"/>
        <end position="382"/>
    </location>
</feature>
<dbReference type="EMBL" id="CP046904">
    <property type="protein sequence ID" value="QGZ38581.1"/>
    <property type="molecule type" value="Genomic_DNA"/>
</dbReference>
<evidence type="ECO:0000313" key="5">
    <source>
        <dbReference type="Proteomes" id="UP000315112"/>
    </source>
</evidence>
<evidence type="ECO:0000259" key="2">
    <source>
        <dbReference type="Pfam" id="PF09995"/>
    </source>
</evidence>
<dbReference type="OrthoDB" id="6072815at2"/>
<dbReference type="PANTHER" id="PTHR37539:SF1">
    <property type="entry name" value="ER-BOUND OXYGENASE MPAB_MPAB'_RUBBER OXYGENASE CATALYTIC DOMAIN-CONTAINING PROTEIN"/>
    <property type="match status" value="1"/>
</dbReference>
<dbReference type="PANTHER" id="PTHR37539">
    <property type="entry name" value="SECRETED PROTEIN-RELATED"/>
    <property type="match status" value="1"/>
</dbReference>
<name>A0A562PZJ2_9BURK</name>
<reference evidence="4" key="2">
    <citation type="submission" date="2019-07" db="EMBL/GenBank/DDBJ databases">
        <authorList>
            <person name="Whitman W."/>
            <person name="Huntemann M."/>
            <person name="Clum A."/>
            <person name="Pillay M."/>
            <person name="Palaniappan K."/>
            <person name="Varghese N."/>
            <person name="Mikhailova N."/>
            <person name="Stamatis D."/>
            <person name="Reddy T."/>
            <person name="Daum C."/>
            <person name="Shapiro N."/>
            <person name="Ivanova N."/>
            <person name="Kyrpides N."/>
            <person name="Woyke T."/>
        </authorList>
    </citation>
    <scope>NUCLEOTIDE SEQUENCE</scope>
    <source>
        <strain evidence="4">CGMCC 1.10685</strain>
    </source>
</reference>
<dbReference type="AlphaFoldDB" id="A0A562PZJ2"/>
<organism evidence="4 5">
    <name type="scientific">Pseudoduganella flava</name>
    <dbReference type="NCBI Taxonomy" id="871742"/>
    <lineage>
        <taxon>Bacteria</taxon>
        <taxon>Pseudomonadati</taxon>
        <taxon>Pseudomonadota</taxon>
        <taxon>Betaproteobacteria</taxon>
        <taxon>Burkholderiales</taxon>
        <taxon>Oxalobacteraceae</taxon>
        <taxon>Telluria group</taxon>
        <taxon>Pseudoduganella</taxon>
    </lineage>
</organism>
<dbReference type="Proteomes" id="UP000437862">
    <property type="component" value="Chromosome"/>
</dbReference>
<protein>
    <submittedName>
        <fullName evidence="3">DUF2236 domain-containing protein</fullName>
    </submittedName>
    <submittedName>
        <fullName evidence="4">Uncharacterized protein DUF2236</fullName>
    </submittedName>
</protein>
<dbReference type="InterPro" id="IPR018713">
    <property type="entry name" value="MPAB/Lcp_cat_dom"/>
</dbReference>
<evidence type="ECO:0000313" key="4">
    <source>
        <dbReference type="EMBL" id="TWI49855.1"/>
    </source>
</evidence>
<dbReference type="InterPro" id="IPR037473">
    <property type="entry name" value="Lcp-like"/>
</dbReference>
<gene>
    <name evidence="3" type="ORF">GO485_05600</name>
    <name evidence="4" type="ORF">IP92_01078</name>
</gene>
<dbReference type="Pfam" id="PF09995">
    <property type="entry name" value="MPAB_Lcp_cat"/>
    <property type="match status" value="1"/>
</dbReference>
<keyword evidence="1" id="KW-1133">Transmembrane helix</keyword>
<evidence type="ECO:0000313" key="6">
    <source>
        <dbReference type="Proteomes" id="UP000437862"/>
    </source>
</evidence>